<feature type="region of interest" description="Disordered" evidence="1">
    <location>
        <begin position="805"/>
        <end position="828"/>
    </location>
</feature>
<dbReference type="EMBL" id="MPUH01001435">
    <property type="protein sequence ID" value="OMJ67795.1"/>
    <property type="molecule type" value="Genomic_DNA"/>
</dbReference>
<reference evidence="2 3" key="1">
    <citation type="submission" date="2016-11" db="EMBL/GenBank/DDBJ databases">
        <title>The macronuclear genome of Stentor coeruleus: a giant cell with tiny introns.</title>
        <authorList>
            <person name="Slabodnick M."/>
            <person name="Ruby J.G."/>
            <person name="Reiff S.B."/>
            <person name="Swart E.C."/>
            <person name="Gosai S."/>
            <person name="Prabakaran S."/>
            <person name="Witkowska E."/>
            <person name="Larue G.E."/>
            <person name="Fisher S."/>
            <person name="Freeman R.M."/>
            <person name="Gunawardena J."/>
            <person name="Chu W."/>
            <person name="Stover N.A."/>
            <person name="Gregory B.D."/>
            <person name="Nowacki M."/>
            <person name="Derisi J."/>
            <person name="Roy S.W."/>
            <person name="Marshall W.F."/>
            <person name="Sood P."/>
        </authorList>
    </citation>
    <scope>NUCLEOTIDE SEQUENCE [LARGE SCALE GENOMIC DNA]</scope>
    <source>
        <strain evidence="2">WM001</strain>
    </source>
</reference>
<dbReference type="SMART" id="SM00015">
    <property type="entry name" value="IQ"/>
    <property type="match status" value="2"/>
</dbReference>
<accession>A0A1R2ATL4</accession>
<feature type="compositionally biased region" description="Basic residues" evidence="1">
    <location>
        <begin position="1196"/>
        <end position="1211"/>
    </location>
</feature>
<dbReference type="OrthoDB" id="10688829at2759"/>
<keyword evidence="3" id="KW-1185">Reference proteome</keyword>
<comment type="caution">
    <text evidence="2">The sequence shown here is derived from an EMBL/GenBank/DDBJ whole genome shotgun (WGS) entry which is preliminary data.</text>
</comment>
<dbReference type="InterPro" id="IPR000048">
    <property type="entry name" value="IQ_motif_EF-hand-BS"/>
</dbReference>
<sequence length="1418" mass="163862">MTVYKEFLKEPVEILIIKAAKVERRESIIQKEILEKQRKGIRTISVFKCKSKPTLGLFELNKSAAIKIKANSIKIKPIVYPSSLEKSLQSSIEKYILSSKPLSTLLILQPTEFSTISTLHHRISSNPLTQPCILEKPKAMNFQLSIVSKFTTTPFELTSPSMQTYAISYKFVMCPTEIDEYSFSRSSSKMKKATKASLRTIKDTIKPSKTLETYQVLCKPRIEFLYTAFEDIGKDHLRLVRHIFNRRIRNVMALWKVTSKRPNAEILPVQKPIIDILLVSSSNYSASPIIRSSTAATNVFCKEITTSFEPLIKKKQVLVEMTAYKNVNKESIDILIIKTPQKTRQEIINSEMLHDSNNALSQLYQRNEKSEIITVHHRICSNPLIQPDTLQKFTNSDITLAITSKPSIAPLELVPQLVISFTIFAKSIALPMEIDELSFSRISKNIKKGTKAKLRSIKQDTKPSKILESYIILCKPRVEFLYVSIEDIGKDHLRLISHIFNKRIRNILTLWSAFGKRPRLEFFPIHKPLLNILIVSHEKMQKGLALIDNNSEKNESIHLFELGRKSVVFPLELNSCDLLVKKIRPGDDKKANLSNTELTGKQPKFREVFRVITKPHTELFFTSFIKVSRDHLRHLVHILKFRLRDVFVLWSKLAVGPRPYIFPIKKPQIDLLKIDRLRYTAVPIHKNRVSPQKISCNIIFSSFVPLAVKKCQVTEFKTFEFLKVQNMNPEFVEKDALSLMNQERKSEEWSEYSSRHRNKIEASKKPIVQPCFIFENVKKAWIEIYTLQQKSLVYPLDLLEDRDRKGQGMKKNKKGALRSTQNKEPKANKEVERYAVITKPRVELFFTSFADKSKDHLRHIVHILRRRCHELLIVWKTATFVPFTTTAAQKKPLVELLTLTLVKYSIQPKNHSLISLSALECKSLEGPAPNLDVIAEPISSFESSGLINNSDLISSIQISPQMLRAENLAQETESLAIEELPEMSHYERLVKPLIGLQSISLIAPSKPIKVSLRNLSHIIKQKLAKALFQWKAKSRFPKKTTHRVLFKPLIFIEEKVLIISKSFAPISGKNVPAFLVIPPSEFKCFSILIKKSRPAIETVKNYEIEKLIKMQGLIRGFLTRQRIALVHKLKHAIFPLNHLFKYLSEKNSIRPVWDVLKSSVRLLRSPSPVTRRSFFESVLDGSMRLSPSPSRASSPRPRRSHRTKADRLKKRRQREAYSMNLQVLAPVLQKLIKKKEKIGLARMQSLLPSFVRRRYYAIQKGMKAIIHVSITNPISYSFEMMKYALYRKTYDGEQSLMSFTPEFVQFLPEIIQIQKFVRGHLARKRTRTLKEEKRKARRAKMPKFVLKSRVLQLKVIINDIIFRIKRDFMKSLQRNTGKHKINVYGLQKATKKIIGVLKQRLNFGYSALKKNRKLLRNR</sequence>
<protein>
    <submittedName>
        <fullName evidence="2">Uncharacterized protein</fullName>
    </submittedName>
</protein>
<evidence type="ECO:0000313" key="2">
    <source>
        <dbReference type="EMBL" id="OMJ67795.1"/>
    </source>
</evidence>
<proteinExistence type="predicted"/>
<name>A0A1R2ATL4_9CILI</name>
<dbReference type="Pfam" id="PF00612">
    <property type="entry name" value="IQ"/>
    <property type="match status" value="1"/>
</dbReference>
<feature type="compositionally biased region" description="Basic residues" evidence="1">
    <location>
        <begin position="807"/>
        <end position="816"/>
    </location>
</feature>
<feature type="compositionally biased region" description="Low complexity" evidence="1">
    <location>
        <begin position="1184"/>
        <end position="1195"/>
    </location>
</feature>
<feature type="region of interest" description="Disordered" evidence="1">
    <location>
        <begin position="1182"/>
        <end position="1211"/>
    </location>
</feature>
<gene>
    <name evidence="2" type="ORF">SteCoe_34950</name>
</gene>
<organism evidence="2 3">
    <name type="scientific">Stentor coeruleus</name>
    <dbReference type="NCBI Taxonomy" id="5963"/>
    <lineage>
        <taxon>Eukaryota</taxon>
        <taxon>Sar</taxon>
        <taxon>Alveolata</taxon>
        <taxon>Ciliophora</taxon>
        <taxon>Postciliodesmatophora</taxon>
        <taxon>Heterotrichea</taxon>
        <taxon>Heterotrichida</taxon>
        <taxon>Stentoridae</taxon>
        <taxon>Stentor</taxon>
    </lineage>
</organism>
<dbReference type="Proteomes" id="UP000187209">
    <property type="component" value="Unassembled WGS sequence"/>
</dbReference>
<evidence type="ECO:0000313" key="3">
    <source>
        <dbReference type="Proteomes" id="UP000187209"/>
    </source>
</evidence>
<evidence type="ECO:0000256" key="1">
    <source>
        <dbReference type="SAM" id="MobiDB-lite"/>
    </source>
</evidence>
<dbReference type="PROSITE" id="PS50096">
    <property type="entry name" value="IQ"/>
    <property type="match status" value="2"/>
</dbReference>